<protein>
    <submittedName>
        <fullName evidence="2">Glycerophosphodiester phosphodiesterase</fullName>
    </submittedName>
</protein>
<dbReference type="RefSeq" id="WP_216686476.1">
    <property type="nucleotide sequence ID" value="NZ_CAUPKR010000001.1"/>
</dbReference>
<name>A0ABS6GLW1_9BACI</name>
<dbReference type="Pfam" id="PF03009">
    <property type="entry name" value="GDPD"/>
    <property type="match status" value="1"/>
</dbReference>
<dbReference type="PANTHER" id="PTHR46211">
    <property type="entry name" value="GLYCEROPHOSPHORYL DIESTER PHOSPHODIESTERASE"/>
    <property type="match status" value="1"/>
</dbReference>
<dbReference type="CDD" id="cd08561">
    <property type="entry name" value="GDPD_cytoplasmic_ScUgpQ2_like"/>
    <property type="match status" value="1"/>
</dbReference>
<reference evidence="2 3" key="1">
    <citation type="journal article" date="2011" name="Int. J. Syst. Evol. Microbiol.">
        <title>Allobacillus halotolerans gen. nov., sp. nov. isolated from shrimp paste.</title>
        <authorList>
            <person name="Sheu S.Y."/>
            <person name="Arun A.B."/>
            <person name="Jiang S.R."/>
            <person name="Young C.C."/>
            <person name="Chen W.M."/>
        </authorList>
    </citation>
    <scope>NUCLEOTIDE SEQUENCE [LARGE SCALE GENOMIC DNA]</scope>
    <source>
        <strain evidence="2 3">LMG 24826</strain>
    </source>
</reference>
<dbReference type="InterPro" id="IPR030395">
    <property type="entry name" value="GP_PDE_dom"/>
</dbReference>
<keyword evidence="3" id="KW-1185">Reference proteome</keyword>
<accession>A0ABS6GLW1</accession>
<proteinExistence type="predicted"/>
<dbReference type="EMBL" id="JAHLZF010000001">
    <property type="protein sequence ID" value="MBU6079448.1"/>
    <property type="molecule type" value="Genomic_DNA"/>
</dbReference>
<feature type="domain" description="GP-PDE" evidence="1">
    <location>
        <begin position="46"/>
        <end position="300"/>
    </location>
</feature>
<evidence type="ECO:0000313" key="3">
    <source>
        <dbReference type="Proteomes" id="UP000812672"/>
    </source>
</evidence>
<dbReference type="PANTHER" id="PTHR46211:SF14">
    <property type="entry name" value="GLYCEROPHOSPHODIESTER PHOSPHODIESTERASE"/>
    <property type="match status" value="1"/>
</dbReference>
<comment type="caution">
    <text evidence="2">The sequence shown here is derived from an EMBL/GenBank/DDBJ whole genome shotgun (WGS) entry which is preliminary data.</text>
</comment>
<gene>
    <name evidence="2" type="ORF">KQ486_00285</name>
</gene>
<sequence>MRKRKRNPFRALRTLLLILGAIYIFLNILPVHHVEAHPFFENGDKPLVVAHQGGEHLRPSNTMIAFEHAKELGVDVIETDIHISKDGYLVAIHDPTVNRTTDGSGKVVDFNLDELKQLDAGYYFEKNGKHPYRNQGIQLVTIEELFQRFPDMRFILEIKNTNPSEKIDPLINRLVHLIDTYGMREKVLIGSFDQEVVEQFRSQAGPGIVTSGGRGEVTKFVILNKFFLKNFYRPQVEALQIPQSESGFDLTTKSIVEGAERIGMNLHYWTINDPDDMRRLIENGADGIITDRPDLLIEILNQLGY</sequence>
<dbReference type="Proteomes" id="UP000812672">
    <property type="component" value="Unassembled WGS sequence"/>
</dbReference>
<dbReference type="PROSITE" id="PS51704">
    <property type="entry name" value="GP_PDE"/>
    <property type="match status" value="1"/>
</dbReference>
<organism evidence="2 3">
    <name type="scientific">Allobacillus halotolerans</name>
    <dbReference type="NCBI Taxonomy" id="570278"/>
    <lineage>
        <taxon>Bacteria</taxon>
        <taxon>Bacillati</taxon>
        <taxon>Bacillota</taxon>
        <taxon>Bacilli</taxon>
        <taxon>Bacillales</taxon>
        <taxon>Bacillaceae</taxon>
        <taxon>Allobacillus</taxon>
    </lineage>
</organism>
<evidence type="ECO:0000313" key="2">
    <source>
        <dbReference type="EMBL" id="MBU6079448.1"/>
    </source>
</evidence>
<evidence type="ECO:0000259" key="1">
    <source>
        <dbReference type="PROSITE" id="PS51704"/>
    </source>
</evidence>